<name>A0A5N5HH53_9ROSA</name>
<dbReference type="Proteomes" id="UP000327157">
    <property type="component" value="Chromosome 16"/>
</dbReference>
<reference evidence="2" key="2">
    <citation type="submission" date="2019-10" db="EMBL/GenBank/DDBJ databases">
        <title>A de novo genome assembly of a pear dwarfing rootstock.</title>
        <authorList>
            <person name="Wang F."/>
            <person name="Wang J."/>
            <person name="Li S."/>
            <person name="Zhang Y."/>
            <person name="Fang M."/>
            <person name="Ma L."/>
            <person name="Zhao Y."/>
            <person name="Jiang S."/>
        </authorList>
    </citation>
    <scope>NUCLEOTIDE SEQUENCE [LARGE SCALE GENOMIC DNA]</scope>
</reference>
<evidence type="ECO:0000313" key="1">
    <source>
        <dbReference type="EMBL" id="KAB2625432.1"/>
    </source>
</evidence>
<reference evidence="1 2" key="1">
    <citation type="submission" date="2019-09" db="EMBL/GenBank/DDBJ databases">
        <authorList>
            <person name="Ou C."/>
        </authorList>
    </citation>
    <scope>NUCLEOTIDE SEQUENCE [LARGE SCALE GENOMIC DNA]</scope>
    <source>
        <strain evidence="1">S2</strain>
        <tissue evidence="1">Leaf</tissue>
    </source>
</reference>
<comment type="caution">
    <text evidence="1">The sequence shown here is derived from an EMBL/GenBank/DDBJ whole genome shotgun (WGS) entry which is preliminary data.</text>
</comment>
<reference evidence="1 2" key="3">
    <citation type="submission" date="2019-11" db="EMBL/GenBank/DDBJ databases">
        <title>A de novo genome assembly of a pear dwarfing rootstock.</title>
        <authorList>
            <person name="Wang F."/>
            <person name="Wang J."/>
            <person name="Li S."/>
            <person name="Zhang Y."/>
            <person name="Fang M."/>
            <person name="Ma L."/>
            <person name="Zhao Y."/>
            <person name="Jiang S."/>
        </authorList>
    </citation>
    <scope>NUCLEOTIDE SEQUENCE [LARGE SCALE GENOMIC DNA]</scope>
    <source>
        <strain evidence="1">S2</strain>
        <tissue evidence="1">Leaf</tissue>
    </source>
</reference>
<dbReference type="OrthoDB" id="630895at2759"/>
<organism evidence="1 2">
    <name type="scientific">Pyrus ussuriensis x Pyrus communis</name>
    <dbReference type="NCBI Taxonomy" id="2448454"/>
    <lineage>
        <taxon>Eukaryota</taxon>
        <taxon>Viridiplantae</taxon>
        <taxon>Streptophyta</taxon>
        <taxon>Embryophyta</taxon>
        <taxon>Tracheophyta</taxon>
        <taxon>Spermatophyta</taxon>
        <taxon>Magnoliopsida</taxon>
        <taxon>eudicotyledons</taxon>
        <taxon>Gunneridae</taxon>
        <taxon>Pentapetalae</taxon>
        <taxon>rosids</taxon>
        <taxon>fabids</taxon>
        <taxon>Rosales</taxon>
        <taxon>Rosaceae</taxon>
        <taxon>Amygdaloideae</taxon>
        <taxon>Maleae</taxon>
        <taxon>Pyrus</taxon>
    </lineage>
</organism>
<protein>
    <submittedName>
        <fullName evidence="1">Uncharacterized protein</fullName>
    </submittedName>
</protein>
<sequence length="83" mass="9400">MTIRLDMFRSSPNQTMTRVESMLAMLCLLSTGGQGIAKQKLRMAISREFKEFPCLVRIEGSVRKQSKFVSSPYCKAKPLKQNA</sequence>
<evidence type="ECO:0000313" key="2">
    <source>
        <dbReference type="Proteomes" id="UP000327157"/>
    </source>
</evidence>
<dbReference type="AlphaFoldDB" id="A0A5N5HH53"/>
<accession>A0A5N5HH53</accession>
<dbReference type="EMBL" id="SMOL01000160">
    <property type="protein sequence ID" value="KAB2625432.1"/>
    <property type="molecule type" value="Genomic_DNA"/>
</dbReference>
<gene>
    <name evidence="1" type="ORF">D8674_017092</name>
</gene>
<proteinExistence type="predicted"/>
<keyword evidence="2" id="KW-1185">Reference proteome</keyword>